<dbReference type="PANTHER" id="PTHR11092">
    <property type="entry name" value="SUGAR NUCLEOTIDE EPIMERASE RELATED"/>
    <property type="match status" value="1"/>
</dbReference>
<dbReference type="Pfam" id="PF01370">
    <property type="entry name" value="Epimerase"/>
    <property type="match status" value="1"/>
</dbReference>
<dbReference type="Pfam" id="PF08338">
    <property type="entry name" value="DUF1731"/>
    <property type="match status" value="1"/>
</dbReference>
<dbReference type="PANTHER" id="PTHR11092:SF0">
    <property type="entry name" value="EPIMERASE FAMILY PROTEIN SDR39U1"/>
    <property type="match status" value="1"/>
</dbReference>
<organism evidence="3">
    <name type="scientific">marine metagenome</name>
    <dbReference type="NCBI Taxonomy" id="408172"/>
    <lineage>
        <taxon>unclassified sequences</taxon>
        <taxon>metagenomes</taxon>
        <taxon>ecological metagenomes</taxon>
    </lineage>
</organism>
<dbReference type="EMBL" id="UINC01001130">
    <property type="protein sequence ID" value="SUZ71710.1"/>
    <property type="molecule type" value="Genomic_DNA"/>
</dbReference>
<sequence>MELIVLGRKNETNFRQEFSLPCKYFQWSNPTKSLPPVQAMDVDAVIHLMGEPLDGDRWTERKKLEIRSSRINSTKNMVTAIQNSLERITVFVTASAIGIYGDKGDDTLTESSKIGESFLAKLCQEWEQEAKKSSCRNVQLRFGIVLSNDSGALKKMLPIFENGFGGPLSSGTQWMSWVHIDDVVGITMKTLHDHKLTGQINIVSPTPVRNKEFTKLLASALKVKAILPVPKIALRLALGEMAGVVLSSQKVLPEKVTANNYTFKFTNLADAFNSLFNWKESCHDRLFEQQQWTHKPLNEVFDFFSDVKNLEELTPPLLNFKVKGKSTENIQEGTKIYYKLKIRGIPASWTSLITNWQPMSQFADVQIKGPYAKWYHRHLFSALAGGVLLEDKVVYRLPFSRYGGNLLNWFIRKDIKTIFSYRRNRIKEWH</sequence>
<evidence type="ECO:0008006" key="4">
    <source>
        <dbReference type="Google" id="ProtNLM"/>
    </source>
</evidence>
<dbReference type="InterPro" id="IPR036291">
    <property type="entry name" value="NAD(P)-bd_dom_sf"/>
</dbReference>
<proteinExistence type="predicted"/>
<dbReference type="InterPro" id="IPR001509">
    <property type="entry name" value="Epimerase_deHydtase"/>
</dbReference>
<evidence type="ECO:0000313" key="3">
    <source>
        <dbReference type="EMBL" id="SUZ71710.1"/>
    </source>
</evidence>
<dbReference type="InterPro" id="IPR010099">
    <property type="entry name" value="SDR39U1"/>
</dbReference>
<dbReference type="InterPro" id="IPR013549">
    <property type="entry name" value="DUF1731"/>
</dbReference>
<dbReference type="Gene3D" id="3.30.530.20">
    <property type="match status" value="1"/>
</dbReference>
<accession>A0A381PXX9</accession>
<gene>
    <name evidence="3" type="ORF">METZ01_LOCUS24564</name>
</gene>
<dbReference type="SUPFAM" id="SSF55961">
    <property type="entry name" value="Bet v1-like"/>
    <property type="match status" value="1"/>
</dbReference>
<feature type="domain" description="NAD-dependent epimerase/dehydratase" evidence="1">
    <location>
        <begin position="8"/>
        <end position="193"/>
    </location>
</feature>
<dbReference type="AlphaFoldDB" id="A0A381PXX9"/>
<dbReference type="InterPro" id="IPR023393">
    <property type="entry name" value="START-like_dom_sf"/>
</dbReference>
<dbReference type="CDD" id="cd07820">
    <property type="entry name" value="SRPBCC_3"/>
    <property type="match status" value="1"/>
</dbReference>
<protein>
    <recommendedName>
        <fullName evidence="4">TIGR01777 family protein</fullName>
    </recommendedName>
</protein>
<evidence type="ECO:0000259" key="2">
    <source>
        <dbReference type="Pfam" id="PF08338"/>
    </source>
</evidence>
<reference evidence="3" key="1">
    <citation type="submission" date="2018-05" db="EMBL/GenBank/DDBJ databases">
        <authorList>
            <person name="Lanie J.A."/>
            <person name="Ng W.-L."/>
            <person name="Kazmierczak K.M."/>
            <person name="Andrzejewski T.M."/>
            <person name="Davidsen T.M."/>
            <person name="Wayne K.J."/>
            <person name="Tettelin H."/>
            <person name="Glass J.I."/>
            <person name="Rusch D."/>
            <person name="Podicherti R."/>
            <person name="Tsui H.-C.T."/>
            <person name="Winkler M.E."/>
        </authorList>
    </citation>
    <scope>NUCLEOTIDE SEQUENCE</scope>
</reference>
<evidence type="ECO:0000259" key="1">
    <source>
        <dbReference type="Pfam" id="PF01370"/>
    </source>
</evidence>
<name>A0A381PXX9_9ZZZZ</name>
<feature type="domain" description="DUF1731" evidence="2">
    <location>
        <begin position="229"/>
        <end position="274"/>
    </location>
</feature>
<dbReference type="Gene3D" id="3.40.50.720">
    <property type="entry name" value="NAD(P)-binding Rossmann-like Domain"/>
    <property type="match status" value="1"/>
</dbReference>
<dbReference type="NCBIfam" id="TIGR01777">
    <property type="entry name" value="yfcH"/>
    <property type="match status" value="1"/>
</dbReference>
<dbReference type="SUPFAM" id="SSF51735">
    <property type="entry name" value="NAD(P)-binding Rossmann-fold domains"/>
    <property type="match status" value="1"/>
</dbReference>